<feature type="transmembrane region" description="Helical" evidence="7">
    <location>
        <begin position="58"/>
        <end position="79"/>
    </location>
</feature>
<name>A0A1Y2HBC3_9FUNG</name>
<sequence>MSSHVYFCAAVAAIGFFHFGYHLGELTNISQVLPCKGIEDKEFPSFLGLPKCIPMSTMQFSFASALIALAGAVGAMWAGGACDKYGRRKTMMLLNVPMLASPLVLAFASNYAMLVIGRLLAGLATGGMLVAVPVYISEVSPTHLRGRTGIFSTIGLGTGLAIAGLLGYFFFEPPYWRIIVGFSVITTVLQIVMLPMAVESPVYLRAAGKTAEATAALAKLGTVADHAPVEQTEVTAESALSEKDASSPSGPADTTPTIREFLTQAKHRPSLQILLLSHATQQLSGINVYFSYSYSILILIFSPAAASLFYVFFSFYNIAANIVPGFLLDRYGRRPLLLFSIFAMGAFAALFALSVEVFDQPYIALVAFVGAATVFATGLSSIPFIITAEVVEPAVAGIAAQVSIVVNTLSNFVILFIFPLILEQLKGWTFLIFTGYLGLMGLIALRILPETKGRSPQQVVADLRAR</sequence>
<dbReference type="OrthoDB" id="4540492at2759"/>
<dbReference type="PROSITE" id="PS50850">
    <property type="entry name" value="MFS"/>
    <property type="match status" value="1"/>
</dbReference>
<feature type="transmembrane region" description="Helical" evidence="7">
    <location>
        <begin position="361"/>
        <end position="386"/>
    </location>
</feature>
<dbReference type="Pfam" id="PF00083">
    <property type="entry name" value="Sugar_tr"/>
    <property type="match status" value="1"/>
</dbReference>
<dbReference type="GO" id="GO:0016020">
    <property type="term" value="C:membrane"/>
    <property type="evidence" value="ECO:0007669"/>
    <property type="project" value="UniProtKB-SubCell"/>
</dbReference>
<keyword evidence="10" id="KW-1185">Reference proteome</keyword>
<organism evidence="9 10">
    <name type="scientific">Catenaria anguillulae PL171</name>
    <dbReference type="NCBI Taxonomy" id="765915"/>
    <lineage>
        <taxon>Eukaryota</taxon>
        <taxon>Fungi</taxon>
        <taxon>Fungi incertae sedis</taxon>
        <taxon>Blastocladiomycota</taxon>
        <taxon>Blastocladiomycetes</taxon>
        <taxon>Blastocladiales</taxon>
        <taxon>Catenariaceae</taxon>
        <taxon>Catenaria</taxon>
    </lineage>
</organism>
<evidence type="ECO:0000256" key="3">
    <source>
        <dbReference type="ARBA" id="ARBA00022448"/>
    </source>
</evidence>
<reference evidence="9 10" key="1">
    <citation type="submission" date="2016-07" db="EMBL/GenBank/DDBJ databases">
        <title>Pervasive Adenine N6-methylation of Active Genes in Fungi.</title>
        <authorList>
            <consortium name="DOE Joint Genome Institute"/>
            <person name="Mondo S.J."/>
            <person name="Dannebaum R.O."/>
            <person name="Kuo R.C."/>
            <person name="Labutti K."/>
            <person name="Haridas S."/>
            <person name="Kuo A."/>
            <person name="Salamov A."/>
            <person name="Ahrendt S.R."/>
            <person name="Lipzen A."/>
            <person name="Sullivan W."/>
            <person name="Andreopoulos W.B."/>
            <person name="Clum A."/>
            <person name="Lindquist E."/>
            <person name="Daum C."/>
            <person name="Ramamoorthy G.K."/>
            <person name="Gryganskyi A."/>
            <person name="Culley D."/>
            <person name="Magnuson J.K."/>
            <person name="James T.Y."/>
            <person name="O'Malley M.A."/>
            <person name="Stajich J.E."/>
            <person name="Spatafora J.W."/>
            <person name="Visel A."/>
            <person name="Grigoriev I.V."/>
        </authorList>
    </citation>
    <scope>NUCLEOTIDE SEQUENCE [LARGE SCALE GENOMIC DNA]</scope>
    <source>
        <strain evidence="9 10">PL171</strain>
    </source>
</reference>
<dbReference type="InterPro" id="IPR003663">
    <property type="entry name" value="Sugar/inositol_transpt"/>
</dbReference>
<dbReference type="STRING" id="765915.A0A1Y2HBC3"/>
<dbReference type="PANTHER" id="PTHR23503:SF8">
    <property type="entry name" value="FACILITATED GLUCOSE TRANSPORTER PROTEIN 1"/>
    <property type="match status" value="1"/>
</dbReference>
<dbReference type="InterPro" id="IPR005829">
    <property type="entry name" value="Sugar_transporter_CS"/>
</dbReference>
<evidence type="ECO:0000256" key="1">
    <source>
        <dbReference type="ARBA" id="ARBA00004141"/>
    </source>
</evidence>
<dbReference type="InterPro" id="IPR045263">
    <property type="entry name" value="GLUT"/>
</dbReference>
<dbReference type="Proteomes" id="UP000193411">
    <property type="component" value="Unassembled WGS sequence"/>
</dbReference>
<dbReference type="EMBL" id="MCFL01000054">
    <property type="protein sequence ID" value="ORZ31878.1"/>
    <property type="molecule type" value="Genomic_DNA"/>
</dbReference>
<comment type="subcellular location">
    <subcellularLocation>
        <location evidence="1">Membrane</location>
        <topology evidence="1">Multi-pass membrane protein</topology>
    </subcellularLocation>
</comment>
<feature type="transmembrane region" description="Helical" evidence="7">
    <location>
        <begin position="175"/>
        <end position="198"/>
    </location>
</feature>
<dbReference type="GO" id="GO:0015149">
    <property type="term" value="F:hexose transmembrane transporter activity"/>
    <property type="evidence" value="ECO:0007669"/>
    <property type="project" value="TreeGrafter"/>
</dbReference>
<keyword evidence="5 7" id="KW-1133">Transmembrane helix</keyword>
<keyword evidence="6 7" id="KW-0472">Membrane</keyword>
<evidence type="ECO:0000256" key="6">
    <source>
        <dbReference type="ARBA" id="ARBA00023136"/>
    </source>
</evidence>
<feature type="transmembrane region" description="Helical" evidence="7">
    <location>
        <begin position="148"/>
        <end position="169"/>
    </location>
</feature>
<keyword evidence="4 7" id="KW-0812">Transmembrane</keyword>
<dbReference type="AlphaFoldDB" id="A0A1Y2HBC3"/>
<feature type="transmembrane region" description="Helical" evidence="7">
    <location>
        <begin position="336"/>
        <end position="355"/>
    </location>
</feature>
<evidence type="ECO:0000259" key="8">
    <source>
        <dbReference type="PROSITE" id="PS50850"/>
    </source>
</evidence>
<comment type="caution">
    <text evidence="9">The sequence shown here is derived from an EMBL/GenBank/DDBJ whole genome shotgun (WGS) entry which is preliminary data.</text>
</comment>
<gene>
    <name evidence="9" type="ORF">BCR44DRAFT_55266</name>
</gene>
<feature type="transmembrane region" description="Helical" evidence="7">
    <location>
        <begin position="91"/>
        <end position="109"/>
    </location>
</feature>
<evidence type="ECO:0000256" key="7">
    <source>
        <dbReference type="SAM" id="Phobius"/>
    </source>
</evidence>
<feature type="transmembrane region" description="Helical" evidence="7">
    <location>
        <begin position="296"/>
        <end position="316"/>
    </location>
</feature>
<dbReference type="PANTHER" id="PTHR23503">
    <property type="entry name" value="SOLUTE CARRIER FAMILY 2"/>
    <property type="match status" value="1"/>
</dbReference>
<feature type="domain" description="Major facilitator superfamily (MFS) profile" evidence="8">
    <location>
        <begin position="8"/>
        <end position="452"/>
    </location>
</feature>
<feature type="transmembrane region" description="Helical" evidence="7">
    <location>
        <begin position="428"/>
        <end position="448"/>
    </location>
</feature>
<keyword evidence="3" id="KW-0813">Transport</keyword>
<feature type="transmembrane region" description="Helical" evidence="7">
    <location>
        <begin position="115"/>
        <end position="136"/>
    </location>
</feature>
<dbReference type="PRINTS" id="PR00171">
    <property type="entry name" value="SUGRTRNSPORT"/>
</dbReference>
<dbReference type="Gene3D" id="1.20.1250.20">
    <property type="entry name" value="MFS general substrate transporter like domains"/>
    <property type="match status" value="1"/>
</dbReference>
<dbReference type="InterPro" id="IPR036259">
    <property type="entry name" value="MFS_trans_sf"/>
</dbReference>
<dbReference type="PROSITE" id="PS00217">
    <property type="entry name" value="SUGAR_TRANSPORT_2"/>
    <property type="match status" value="1"/>
</dbReference>
<dbReference type="InterPro" id="IPR020846">
    <property type="entry name" value="MFS_dom"/>
</dbReference>
<evidence type="ECO:0000256" key="5">
    <source>
        <dbReference type="ARBA" id="ARBA00022989"/>
    </source>
</evidence>
<evidence type="ECO:0000313" key="9">
    <source>
        <dbReference type="EMBL" id="ORZ31878.1"/>
    </source>
</evidence>
<comment type="similarity">
    <text evidence="2">Belongs to the major facilitator superfamily. Sugar transporter (TC 2.A.1.1) family.</text>
</comment>
<dbReference type="SUPFAM" id="SSF103473">
    <property type="entry name" value="MFS general substrate transporter"/>
    <property type="match status" value="1"/>
</dbReference>
<dbReference type="InterPro" id="IPR005828">
    <property type="entry name" value="MFS_sugar_transport-like"/>
</dbReference>
<evidence type="ECO:0000256" key="4">
    <source>
        <dbReference type="ARBA" id="ARBA00022692"/>
    </source>
</evidence>
<evidence type="ECO:0000313" key="10">
    <source>
        <dbReference type="Proteomes" id="UP000193411"/>
    </source>
</evidence>
<protein>
    <submittedName>
        <fullName evidence="9">General substrate transporter</fullName>
    </submittedName>
</protein>
<proteinExistence type="inferred from homology"/>
<accession>A0A1Y2HBC3</accession>
<feature type="transmembrane region" description="Helical" evidence="7">
    <location>
        <begin position="398"/>
        <end position="422"/>
    </location>
</feature>
<evidence type="ECO:0000256" key="2">
    <source>
        <dbReference type="ARBA" id="ARBA00010992"/>
    </source>
</evidence>